<evidence type="ECO:0000256" key="2">
    <source>
        <dbReference type="ARBA" id="ARBA00022692"/>
    </source>
</evidence>
<dbReference type="GO" id="GO:0034992">
    <property type="term" value="C:microtubule organizing center attachment site"/>
    <property type="evidence" value="ECO:0007669"/>
    <property type="project" value="TreeGrafter"/>
</dbReference>
<dbReference type="GO" id="GO:0071765">
    <property type="term" value="P:nuclear inner membrane organization"/>
    <property type="evidence" value="ECO:0007669"/>
    <property type="project" value="InterPro"/>
</dbReference>
<feature type="transmembrane region" description="Helical" evidence="6">
    <location>
        <begin position="264"/>
        <end position="287"/>
    </location>
</feature>
<evidence type="ECO:0000313" key="8">
    <source>
        <dbReference type="EMBL" id="KAF9462097.1"/>
    </source>
</evidence>
<evidence type="ECO:0000256" key="6">
    <source>
        <dbReference type="SAM" id="Phobius"/>
    </source>
</evidence>
<evidence type="ECO:0000256" key="4">
    <source>
        <dbReference type="ARBA" id="ARBA00023136"/>
    </source>
</evidence>
<accession>A0A9P6CDT7</accession>
<evidence type="ECO:0000256" key="1">
    <source>
        <dbReference type="ARBA" id="ARBA00004473"/>
    </source>
</evidence>
<keyword evidence="4 6" id="KW-0472">Membrane</keyword>
<dbReference type="GO" id="GO:0005637">
    <property type="term" value="C:nuclear inner membrane"/>
    <property type="evidence" value="ECO:0007669"/>
    <property type="project" value="UniProtKB-SubCell"/>
</dbReference>
<keyword evidence="9" id="KW-1185">Reference proteome</keyword>
<feature type="domain" description="Ima1 N-terminal" evidence="7">
    <location>
        <begin position="12"/>
        <end position="140"/>
    </location>
</feature>
<dbReference type="Pfam" id="PF09779">
    <property type="entry name" value="Ima1_N"/>
    <property type="match status" value="1"/>
</dbReference>
<dbReference type="GO" id="GO:0044732">
    <property type="term" value="C:mitotic spindle pole body"/>
    <property type="evidence" value="ECO:0007669"/>
    <property type="project" value="TreeGrafter"/>
</dbReference>
<dbReference type="Proteomes" id="UP000807353">
    <property type="component" value="Unassembled WGS sequence"/>
</dbReference>
<feature type="transmembrane region" description="Helical" evidence="6">
    <location>
        <begin position="307"/>
        <end position="327"/>
    </location>
</feature>
<keyword evidence="2 6" id="KW-0812">Transmembrane</keyword>
<evidence type="ECO:0000313" key="9">
    <source>
        <dbReference type="Proteomes" id="UP000807353"/>
    </source>
</evidence>
<protein>
    <submittedName>
        <fullName evidence="8">Ima1 N-terminal domain-containing protein</fullName>
    </submittedName>
</protein>
<dbReference type="InterPro" id="IPR042321">
    <property type="entry name" value="Ima1"/>
</dbReference>
<comment type="caution">
    <text evidence="8">The sequence shown here is derived from an EMBL/GenBank/DDBJ whole genome shotgun (WGS) entry which is preliminary data.</text>
</comment>
<sequence length="510" mass="58322">MSGLFRRPSTRLSCFFCQSSCPPVRDSRNFWCPSCGCWNRYDEKGDILSDEPAMHDESMNSIAFAKRASPNKNQLPTMYGKGPFCHTCQTNQMLHVHLLSNYLPPPNNPEYRRRLEALPEYKDSLQARYPPVCESCFPAVEDEIRRKDTMARTKALGGWLKESKGKEKQRRVSETYKELDKVGAEIMAWRARGVLWLVSLSITFVSNLGAALGARPLYRLSFMLSISPFMVLLSLFWSMWDPTYSSVQRAQRQGRNLRVQGKNMYIKIQMLAWLSRLCTSCLVVVAWHWPNNDILHIHQPMSSRSRLYFAFSWTLELAILVISCLTLRIQQPPAIRLLDSNFHQHMPSRSTTPSSRLNTPTPLTTAEPDILSSLSLSSKPIISTVNPVFGHSSLTRPLNVIEALDADAMDWTPTNVHPATQNPAKANESEPWLRPQRFFAPENPTGLEGLFERTLLVDDTPKQVLNEFDSTAVHQIRGYRWYLLILVAVIAMGYKLKDMWMGNVQFNEFL</sequence>
<feature type="transmembrane region" description="Helical" evidence="6">
    <location>
        <begin position="194"/>
        <end position="214"/>
    </location>
</feature>
<name>A0A9P6CDT7_9AGAR</name>
<feature type="transmembrane region" description="Helical" evidence="6">
    <location>
        <begin position="479"/>
        <end position="496"/>
    </location>
</feature>
<gene>
    <name evidence="8" type="ORF">BDZ94DRAFT_1322804</name>
</gene>
<reference evidence="8" key="1">
    <citation type="submission" date="2020-11" db="EMBL/GenBank/DDBJ databases">
        <authorList>
            <consortium name="DOE Joint Genome Institute"/>
            <person name="Ahrendt S."/>
            <person name="Riley R."/>
            <person name="Andreopoulos W."/>
            <person name="Labutti K."/>
            <person name="Pangilinan J."/>
            <person name="Ruiz-Duenas F.J."/>
            <person name="Barrasa J.M."/>
            <person name="Sanchez-Garcia M."/>
            <person name="Camarero S."/>
            <person name="Miyauchi S."/>
            <person name="Serrano A."/>
            <person name="Linde D."/>
            <person name="Babiker R."/>
            <person name="Drula E."/>
            <person name="Ayuso-Fernandez I."/>
            <person name="Pacheco R."/>
            <person name="Padilla G."/>
            <person name="Ferreira P."/>
            <person name="Barriuso J."/>
            <person name="Kellner H."/>
            <person name="Castanera R."/>
            <person name="Alfaro M."/>
            <person name="Ramirez L."/>
            <person name="Pisabarro A.G."/>
            <person name="Kuo A."/>
            <person name="Tritt A."/>
            <person name="Lipzen A."/>
            <person name="He G."/>
            <person name="Yan M."/>
            <person name="Ng V."/>
            <person name="Cullen D."/>
            <person name="Martin F."/>
            <person name="Rosso M.-N."/>
            <person name="Henrissat B."/>
            <person name="Hibbett D."/>
            <person name="Martinez A.T."/>
            <person name="Grigoriev I.V."/>
        </authorList>
    </citation>
    <scope>NUCLEOTIDE SEQUENCE</scope>
    <source>
        <strain evidence="8">CBS 247.69</strain>
    </source>
</reference>
<keyword evidence="5" id="KW-0539">Nucleus</keyword>
<keyword evidence="3 6" id="KW-1133">Transmembrane helix</keyword>
<dbReference type="InterPro" id="IPR018617">
    <property type="entry name" value="Ima1_N"/>
</dbReference>
<dbReference type="GO" id="GO:0034506">
    <property type="term" value="C:chromosome, centromeric core domain"/>
    <property type="evidence" value="ECO:0007669"/>
    <property type="project" value="TreeGrafter"/>
</dbReference>
<dbReference type="EMBL" id="MU150275">
    <property type="protein sequence ID" value="KAF9462097.1"/>
    <property type="molecule type" value="Genomic_DNA"/>
</dbReference>
<feature type="transmembrane region" description="Helical" evidence="6">
    <location>
        <begin position="220"/>
        <end position="243"/>
    </location>
</feature>
<dbReference type="AlphaFoldDB" id="A0A9P6CDT7"/>
<evidence type="ECO:0000256" key="5">
    <source>
        <dbReference type="ARBA" id="ARBA00023242"/>
    </source>
</evidence>
<proteinExistence type="predicted"/>
<evidence type="ECO:0000256" key="3">
    <source>
        <dbReference type="ARBA" id="ARBA00022989"/>
    </source>
</evidence>
<comment type="subcellular location">
    <subcellularLocation>
        <location evidence="1">Nucleus inner membrane</location>
        <topology evidence="1">Multi-pass membrane protein</topology>
    </subcellularLocation>
</comment>
<organism evidence="8 9">
    <name type="scientific">Collybia nuda</name>
    <dbReference type="NCBI Taxonomy" id="64659"/>
    <lineage>
        <taxon>Eukaryota</taxon>
        <taxon>Fungi</taxon>
        <taxon>Dikarya</taxon>
        <taxon>Basidiomycota</taxon>
        <taxon>Agaricomycotina</taxon>
        <taxon>Agaricomycetes</taxon>
        <taxon>Agaricomycetidae</taxon>
        <taxon>Agaricales</taxon>
        <taxon>Tricholomatineae</taxon>
        <taxon>Clitocybaceae</taxon>
        <taxon>Collybia</taxon>
    </lineage>
</organism>
<dbReference type="PANTHER" id="PTHR28538">
    <property type="entry name" value="INTEGRAL INNER NUCLEAR MEMBRANE PROTEIN IMA1"/>
    <property type="match status" value="1"/>
</dbReference>
<evidence type="ECO:0000259" key="7">
    <source>
        <dbReference type="Pfam" id="PF09779"/>
    </source>
</evidence>
<dbReference type="OrthoDB" id="5966927at2759"/>
<dbReference type="PANTHER" id="PTHR28538:SF1">
    <property type="entry name" value="INTEGRAL INNER NUCLEAR MEMBRANE PROTEIN IMA1"/>
    <property type="match status" value="1"/>
</dbReference>